<evidence type="ECO:0000256" key="3">
    <source>
        <dbReference type="ARBA" id="ARBA00022692"/>
    </source>
</evidence>
<evidence type="ECO:0000313" key="9">
    <source>
        <dbReference type="EMBL" id="KAF0982205.1"/>
    </source>
</evidence>
<dbReference type="SUPFAM" id="SSF69318">
    <property type="entry name" value="Integrin alpha N-terminal domain"/>
    <property type="match status" value="1"/>
</dbReference>
<evidence type="ECO:0000256" key="2">
    <source>
        <dbReference type="ARBA" id="ARBA00006496"/>
    </source>
</evidence>
<dbReference type="GeneID" id="68119281"/>
<dbReference type="VEuPathDB" id="AmoebaDB:NF0080490"/>
<dbReference type="Proteomes" id="UP000444721">
    <property type="component" value="Unassembled WGS sequence"/>
</dbReference>
<evidence type="ECO:0000259" key="8">
    <source>
        <dbReference type="Pfam" id="PF23122"/>
    </source>
</evidence>
<dbReference type="PANTHER" id="PTHR13412">
    <property type="entry name" value="T-CELL IMMUNOMODULATORY PROTEIN HOMOLOG"/>
    <property type="match status" value="1"/>
</dbReference>
<dbReference type="GO" id="GO:0005886">
    <property type="term" value="C:plasma membrane"/>
    <property type="evidence" value="ECO:0007669"/>
    <property type="project" value="TreeGrafter"/>
</dbReference>
<protein>
    <recommendedName>
        <fullName evidence="8">T-cell immunomodulatory protein TIP C2 domain-containing protein</fullName>
    </recommendedName>
</protein>
<dbReference type="VEuPathDB" id="AmoebaDB:FDP41_012066"/>
<proteinExistence type="inferred from homology"/>
<evidence type="ECO:0000313" key="10">
    <source>
        <dbReference type="Proteomes" id="UP000444721"/>
    </source>
</evidence>
<dbReference type="InterPro" id="IPR024881">
    <property type="entry name" value="Tip"/>
</dbReference>
<reference evidence="9 10" key="1">
    <citation type="journal article" date="2019" name="Sci. Rep.">
        <title>Nanopore sequencing improves the draft genome of the human pathogenic amoeba Naegleria fowleri.</title>
        <authorList>
            <person name="Liechti N."/>
            <person name="Schurch N."/>
            <person name="Bruggmann R."/>
            <person name="Wittwer M."/>
        </authorList>
    </citation>
    <scope>NUCLEOTIDE SEQUENCE [LARGE SCALE GENOMIC DNA]</scope>
    <source>
        <strain evidence="9 10">ATCC 30894</strain>
    </source>
</reference>
<evidence type="ECO:0000256" key="5">
    <source>
        <dbReference type="ARBA" id="ARBA00023136"/>
    </source>
</evidence>
<feature type="domain" description="T-cell immunomodulatory protein TIP C2" evidence="8">
    <location>
        <begin position="579"/>
        <end position="683"/>
    </location>
</feature>
<evidence type="ECO:0000256" key="4">
    <source>
        <dbReference type="ARBA" id="ARBA00022989"/>
    </source>
</evidence>
<keyword evidence="6" id="KW-0325">Glycoprotein</keyword>
<dbReference type="OMA" id="PGDWIPW"/>
<keyword evidence="4 7" id="KW-1133">Transmembrane helix</keyword>
<comment type="similarity">
    <text evidence="2">Belongs to the TIP family.</text>
</comment>
<gene>
    <name evidence="9" type="ORF">FDP41_012066</name>
</gene>
<accession>A0A6A5CA04</accession>
<dbReference type="PANTHER" id="PTHR13412:SF0">
    <property type="entry name" value="T-CELL IMMUNOMODULATORY PROTEIN"/>
    <property type="match status" value="1"/>
</dbReference>
<dbReference type="AlphaFoldDB" id="A0A6A5CA04"/>
<sequence>MKEKKGIKLFPPSFSHAPSFLFRESILYDVSSNVGFNGIEGRIEASGDFANQQHTDLIVSSKNRKQIIIYTWDTYQWNFVNYTSFDYETSSKLLAHVNVEIVNIVASDFNFDGALDLLVTLIDKDTFDDDNPSYIHSILVGNFKTLREEKLLDERTTDQLLVFDLNGDLLPDLFGTDVTTKKRSYWINNNTNYEAGQLNFIKYLQDGHDGFPTIDSATKKRSSFATSQSNLKPLAFPISTASIDIDGDCGSDLFVMSCSKEDAHGFCEEPIFEFWINYNGKLQLNSTLNAPKGAGRPVFLDIDHDGDLDMLYPVCYPLDSCSETNEIHILYNNQLALCKSIIETNCRPSSNLCMKSNFDFNQKAVLSFPKDNKRRILHHYKPDHRYQSSPPSLRVGDFNLDGYPDLVVSVVETIGNDENDKDSYQMVGIELWQNVECEKETNNGALSPSPKTNWYSTSWISSLSQSANNDQSEVSSTSLKCDSNVTPRTYQIVSKGVDALRNSFFKLPYATGMNEMPFYDAFFLDIDETGILDIITLYNDPKSGNQTLRAFFNCFYNDAYFLKVISTNGVAPEGTQYYYGVNAPSMTVKFISTKLNGEYQPNMNSLLSQTSYLSLQTPYHLFGIGRTNGYIEKFFVGRVVANSSIHEDFSTNYYEASAIMPNSQLVTITTPPNDPGSWQVQLFVNPSAAALWVIIAEVVSLILLFIPIAILYIREYRHDKKEKEESSREISSVFI</sequence>
<feature type="transmembrane region" description="Helical" evidence="7">
    <location>
        <begin position="689"/>
        <end position="713"/>
    </location>
</feature>
<dbReference type="RefSeq" id="XP_044566918.1">
    <property type="nucleotide sequence ID" value="XM_044702545.1"/>
</dbReference>
<dbReference type="InterPro" id="IPR028994">
    <property type="entry name" value="Integrin_alpha_N"/>
</dbReference>
<organism evidence="9 10">
    <name type="scientific">Naegleria fowleri</name>
    <name type="common">Brain eating amoeba</name>
    <dbReference type="NCBI Taxonomy" id="5763"/>
    <lineage>
        <taxon>Eukaryota</taxon>
        <taxon>Discoba</taxon>
        <taxon>Heterolobosea</taxon>
        <taxon>Tetramitia</taxon>
        <taxon>Eutetramitia</taxon>
        <taxon>Vahlkampfiidae</taxon>
        <taxon>Naegleria</taxon>
    </lineage>
</organism>
<evidence type="ECO:0000256" key="7">
    <source>
        <dbReference type="SAM" id="Phobius"/>
    </source>
</evidence>
<comment type="subcellular location">
    <subcellularLocation>
        <location evidence="1">Membrane</location>
        <topology evidence="1">Single-pass type I membrane protein</topology>
    </subcellularLocation>
</comment>
<comment type="caution">
    <text evidence="9">The sequence shown here is derived from an EMBL/GenBank/DDBJ whole genome shotgun (WGS) entry which is preliminary data.</text>
</comment>
<dbReference type="EMBL" id="VFQX01000012">
    <property type="protein sequence ID" value="KAF0982205.1"/>
    <property type="molecule type" value="Genomic_DNA"/>
</dbReference>
<evidence type="ECO:0000256" key="1">
    <source>
        <dbReference type="ARBA" id="ARBA00004479"/>
    </source>
</evidence>
<keyword evidence="5 7" id="KW-0472">Membrane</keyword>
<keyword evidence="3 7" id="KW-0812">Transmembrane</keyword>
<dbReference type="Pfam" id="PF23122">
    <property type="entry name" value="C2_ITFG1"/>
    <property type="match status" value="1"/>
</dbReference>
<dbReference type="OrthoDB" id="10022113at2759"/>
<name>A0A6A5CA04_NAEFO</name>
<dbReference type="VEuPathDB" id="AmoebaDB:NfTy_023680"/>
<evidence type="ECO:0000256" key="6">
    <source>
        <dbReference type="ARBA" id="ARBA00023180"/>
    </source>
</evidence>
<dbReference type="InterPro" id="IPR057089">
    <property type="entry name" value="C2_TIP"/>
</dbReference>
<keyword evidence="10" id="KW-1185">Reference proteome</keyword>